<sequence length="78" mass="8122">MRDDDAEAARGRTLAGIAGFTLMLGLLIVGLVPDLSTPSGRAGGTPAWFGACLFAILGLAGLGWAVVRAVRLRRRTRA</sequence>
<proteinExistence type="predicted"/>
<evidence type="ECO:0000313" key="3">
    <source>
        <dbReference type="Proteomes" id="UP000266298"/>
    </source>
</evidence>
<feature type="transmembrane region" description="Helical" evidence="1">
    <location>
        <begin position="12"/>
        <end position="32"/>
    </location>
</feature>
<keyword evidence="1" id="KW-0812">Transmembrane</keyword>
<evidence type="ECO:0000313" key="2">
    <source>
        <dbReference type="EMBL" id="RII95730.1"/>
    </source>
</evidence>
<dbReference type="AlphaFoldDB" id="A0A399NNJ6"/>
<name>A0A399NNJ6_9MICO</name>
<evidence type="ECO:0000256" key="1">
    <source>
        <dbReference type="SAM" id="Phobius"/>
    </source>
</evidence>
<feature type="transmembrane region" description="Helical" evidence="1">
    <location>
        <begin position="47"/>
        <end position="67"/>
    </location>
</feature>
<comment type="caution">
    <text evidence="2">The sequence shown here is derived from an EMBL/GenBank/DDBJ whole genome shotgun (WGS) entry which is preliminary data.</text>
</comment>
<keyword evidence="1" id="KW-0472">Membrane</keyword>
<protein>
    <submittedName>
        <fullName evidence="2">Uncharacterized protein</fullName>
    </submittedName>
</protein>
<dbReference type="Proteomes" id="UP000266298">
    <property type="component" value="Unassembled WGS sequence"/>
</dbReference>
<keyword evidence="1" id="KW-1133">Transmembrane helix</keyword>
<dbReference type="EMBL" id="QWEC01000299">
    <property type="protein sequence ID" value="RII95730.1"/>
    <property type="molecule type" value="Genomic_DNA"/>
</dbReference>
<organism evidence="2 3">
    <name type="scientific">Clavibacter michiganensis</name>
    <dbReference type="NCBI Taxonomy" id="28447"/>
    <lineage>
        <taxon>Bacteria</taxon>
        <taxon>Bacillati</taxon>
        <taxon>Actinomycetota</taxon>
        <taxon>Actinomycetes</taxon>
        <taxon>Micrococcales</taxon>
        <taxon>Microbacteriaceae</taxon>
        <taxon>Clavibacter</taxon>
    </lineage>
</organism>
<dbReference type="RefSeq" id="WP_043582962.1">
    <property type="nucleotide sequence ID" value="NZ_QWEC01000299.1"/>
</dbReference>
<gene>
    <name evidence="2" type="ORF">DZF96_14000</name>
</gene>
<reference evidence="2 3" key="1">
    <citation type="submission" date="2018-08" db="EMBL/GenBank/DDBJ databases">
        <title>Genome Sequence of Clavibacter michiganensis Subspecies type strains, and the Atypical Peach-Colored Strains Isolated from Tomato.</title>
        <authorList>
            <person name="Osdaghi E."/>
            <person name="Portier P."/>
            <person name="Briand M."/>
            <person name="Jacques M.-A."/>
        </authorList>
    </citation>
    <scope>NUCLEOTIDE SEQUENCE [LARGE SCALE GENOMIC DNA]</scope>
    <source>
        <strain evidence="2 3">CFBP 7493</strain>
    </source>
</reference>
<accession>A0A399NNJ6</accession>